<dbReference type="Pfam" id="PF02833">
    <property type="entry name" value="DHHA2"/>
    <property type="match status" value="1"/>
</dbReference>
<dbReference type="Proteomes" id="UP001470230">
    <property type="component" value="Unassembled WGS sequence"/>
</dbReference>
<comment type="catalytic activity">
    <reaction evidence="7">
        <text>diphosphate + H2O = 2 phosphate + H(+)</text>
        <dbReference type="Rhea" id="RHEA:24576"/>
        <dbReference type="ChEBI" id="CHEBI:15377"/>
        <dbReference type="ChEBI" id="CHEBI:15378"/>
        <dbReference type="ChEBI" id="CHEBI:33019"/>
        <dbReference type="ChEBI" id="CHEBI:43474"/>
        <dbReference type="EC" id="3.6.1.1"/>
    </reaction>
</comment>
<dbReference type="PROSITE" id="PS51371">
    <property type="entry name" value="CBS"/>
    <property type="match status" value="1"/>
</dbReference>
<keyword evidence="11" id="KW-1185">Reference proteome</keyword>
<evidence type="ECO:0000256" key="8">
    <source>
        <dbReference type="PROSITE-ProRule" id="PRU00703"/>
    </source>
</evidence>
<evidence type="ECO:0000256" key="1">
    <source>
        <dbReference type="ARBA" id="ARBA00001936"/>
    </source>
</evidence>
<evidence type="ECO:0000256" key="5">
    <source>
        <dbReference type="ARBA" id="ARBA00023211"/>
    </source>
</evidence>
<dbReference type="InterPro" id="IPR001667">
    <property type="entry name" value="DDH_dom"/>
</dbReference>
<accession>A0ABR2L6P5</accession>
<evidence type="ECO:0000256" key="7">
    <source>
        <dbReference type="ARBA" id="ARBA00047820"/>
    </source>
</evidence>
<evidence type="ECO:0000313" key="11">
    <source>
        <dbReference type="Proteomes" id="UP001470230"/>
    </source>
</evidence>
<keyword evidence="8" id="KW-0129">CBS domain</keyword>
<reference evidence="10 11" key="1">
    <citation type="submission" date="2024-04" db="EMBL/GenBank/DDBJ databases">
        <title>Tritrichomonas musculus Genome.</title>
        <authorList>
            <person name="Alves-Ferreira E."/>
            <person name="Grigg M."/>
            <person name="Lorenzi H."/>
            <person name="Galac M."/>
        </authorList>
    </citation>
    <scope>NUCLEOTIDE SEQUENCE [LARGE SCALE GENOMIC DNA]</scope>
    <source>
        <strain evidence="10 11">EAF2021</strain>
    </source>
</reference>
<evidence type="ECO:0000313" key="10">
    <source>
        <dbReference type="EMBL" id="KAK8899024.1"/>
    </source>
</evidence>
<dbReference type="Gene3D" id="3.10.310.20">
    <property type="entry name" value="DHHA2 domain"/>
    <property type="match status" value="1"/>
</dbReference>
<name>A0ABR2L6P5_9EUKA</name>
<dbReference type="InterPro" id="IPR000644">
    <property type="entry name" value="CBS_dom"/>
</dbReference>
<comment type="cofactor">
    <cofactor evidence="1">
        <name>Mn(2+)</name>
        <dbReference type="ChEBI" id="CHEBI:29035"/>
    </cofactor>
</comment>
<dbReference type="SUPFAM" id="SSF54631">
    <property type="entry name" value="CBS-domain pair"/>
    <property type="match status" value="1"/>
</dbReference>
<dbReference type="PANTHER" id="PTHR12112">
    <property type="entry name" value="BNIP - RELATED"/>
    <property type="match status" value="1"/>
</dbReference>
<dbReference type="NCBIfam" id="NF011443">
    <property type="entry name" value="PRK14869.1-5"/>
    <property type="match status" value="1"/>
</dbReference>
<dbReference type="Gene3D" id="3.90.1640.10">
    <property type="entry name" value="inorganic pyrophosphatase (n-terminal core)"/>
    <property type="match status" value="2"/>
</dbReference>
<proteinExistence type="predicted"/>
<keyword evidence="5" id="KW-0464">Manganese</keyword>
<gene>
    <name evidence="10" type="ORF">M9Y10_001321</name>
</gene>
<feature type="domain" description="CBS" evidence="9">
    <location>
        <begin position="255"/>
        <end position="312"/>
    </location>
</feature>
<evidence type="ECO:0000256" key="3">
    <source>
        <dbReference type="ARBA" id="ARBA00022723"/>
    </source>
</evidence>
<dbReference type="SMART" id="SM01131">
    <property type="entry name" value="DHHA2"/>
    <property type="match status" value="1"/>
</dbReference>
<keyword evidence="4" id="KW-0378">Hydrolase</keyword>
<dbReference type="Pfam" id="PF01368">
    <property type="entry name" value="DHH"/>
    <property type="match status" value="1"/>
</dbReference>
<dbReference type="InterPro" id="IPR038222">
    <property type="entry name" value="DHHA2_dom_sf"/>
</dbReference>
<protein>
    <recommendedName>
        <fullName evidence="2">inorganic diphosphatase</fullName>
        <ecNumber evidence="2">3.6.1.1</ecNumber>
    </recommendedName>
    <alternativeName>
        <fullName evidence="6">Pyrophosphate phospho-hydrolase</fullName>
    </alternativeName>
</protein>
<keyword evidence="3" id="KW-0479">Metal-binding</keyword>
<evidence type="ECO:0000256" key="2">
    <source>
        <dbReference type="ARBA" id="ARBA00012146"/>
    </source>
</evidence>
<dbReference type="InterPro" id="IPR004097">
    <property type="entry name" value="DHHA2"/>
</dbReference>
<evidence type="ECO:0000256" key="6">
    <source>
        <dbReference type="ARBA" id="ARBA00032535"/>
    </source>
</evidence>
<dbReference type="PANTHER" id="PTHR12112:SF22">
    <property type="entry name" value="MANGANESE-DEPENDENT INORGANIC PYROPHOSPHATASE-RELATED"/>
    <property type="match status" value="1"/>
</dbReference>
<comment type="caution">
    <text evidence="10">The sequence shown here is derived from an EMBL/GenBank/DDBJ whole genome shotgun (WGS) entry which is preliminary data.</text>
</comment>
<dbReference type="InterPro" id="IPR046342">
    <property type="entry name" value="CBS_dom_sf"/>
</dbReference>
<evidence type="ECO:0000259" key="9">
    <source>
        <dbReference type="PROSITE" id="PS51371"/>
    </source>
</evidence>
<evidence type="ECO:0000256" key="4">
    <source>
        <dbReference type="ARBA" id="ARBA00022801"/>
    </source>
</evidence>
<dbReference type="SUPFAM" id="SSF64182">
    <property type="entry name" value="DHH phosphoesterases"/>
    <property type="match status" value="1"/>
</dbReference>
<dbReference type="EMBL" id="JAPFFF010000001">
    <property type="protein sequence ID" value="KAK8899024.1"/>
    <property type="molecule type" value="Genomic_DNA"/>
</dbReference>
<dbReference type="EC" id="3.6.1.1" evidence="2"/>
<organism evidence="10 11">
    <name type="scientific">Tritrichomonas musculus</name>
    <dbReference type="NCBI Taxonomy" id="1915356"/>
    <lineage>
        <taxon>Eukaryota</taxon>
        <taxon>Metamonada</taxon>
        <taxon>Parabasalia</taxon>
        <taxon>Tritrichomonadida</taxon>
        <taxon>Tritrichomonadidae</taxon>
        <taxon>Tritrichomonas</taxon>
    </lineage>
</organism>
<dbReference type="SMART" id="SM00116">
    <property type="entry name" value="CBS"/>
    <property type="match status" value="1"/>
</dbReference>
<dbReference type="Pfam" id="PF00571">
    <property type="entry name" value="CBS"/>
    <property type="match status" value="1"/>
</dbReference>
<dbReference type="InterPro" id="IPR038763">
    <property type="entry name" value="DHH_sf"/>
</dbReference>
<sequence>MTEKKEKIYITGHRNPDMDSICSAWAYSRLKNKIDPKHEYIPIRGHMNDITKAQFSRLNIEAPTYVQNIRLRISDVIKKYEDVLDVKDPIYSLCQFFKNKKAPVVPIFNGDKYETLLPVDDITTFFLENNSHTHPIIQFCVGNLSKLVHGRYLKKGEETLFKTTIALGMMRYEKYESFMTKLKGSMPIVLCGNRTKHIELAIKLNCPAIVIVGVAENEQIDADISNYKGTVFVTDEDSDKTLQMLKMSIPIQFVLTDQRPPIISPNSYFDDVKELLSKMNFRALPVVDDQGYFIGIIRRSTFLVRPKKKVIMMDHNELNQGIPGLEDAEIVEIIDHHRLAAEKTSKPIFLDIEPVGSTCSLVYGQYVKHNVEIDKETALVLLSGIINDTVILKSPTTTDRDREIVAKLTQIAGIQSVKEFGKTMFSGGASITTQDAKKLITADFKTFEEYGIKFGIGQCEVTQFQGIEEVKPQWLAVLEDLKKENKLKWAMIVITNIILEDSIMLCTPFPEKEKLLQYKKMSDNQYFCPGVLSRKIQILPEIIRTLSNDS</sequence>